<dbReference type="GO" id="GO:0000151">
    <property type="term" value="C:ubiquitin ligase complex"/>
    <property type="evidence" value="ECO:0007669"/>
    <property type="project" value="TreeGrafter"/>
</dbReference>
<dbReference type="Pfam" id="PF09814">
    <property type="entry name" value="HECT_2"/>
    <property type="match status" value="1"/>
</dbReference>
<dbReference type="Proteomes" id="UP000187429">
    <property type="component" value="Unassembled WGS sequence"/>
</dbReference>
<accession>A0A1R1YPF6</accession>
<dbReference type="AlphaFoldDB" id="A0A1R1YPF6"/>
<dbReference type="PANTHER" id="PTHR31531">
    <property type="entry name" value="E3 UBIQUITIN-PROTEIN LIGASE E3D FAMILY MEMBER"/>
    <property type="match status" value="1"/>
</dbReference>
<dbReference type="InterPro" id="IPR019193">
    <property type="entry name" value="UBQ-conj_enz_E2-bd_prot"/>
</dbReference>
<keyword evidence="2" id="KW-1185">Reference proteome</keyword>
<dbReference type="GO" id="GO:0006513">
    <property type="term" value="P:protein monoubiquitination"/>
    <property type="evidence" value="ECO:0007669"/>
    <property type="project" value="TreeGrafter"/>
</dbReference>
<dbReference type="GO" id="GO:0051865">
    <property type="term" value="P:protein autoubiquitination"/>
    <property type="evidence" value="ECO:0007669"/>
    <property type="project" value="TreeGrafter"/>
</dbReference>
<dbReference type="GO" id="GO:0005829">
    <property type="term" value="C:cytosol"/>
    <property type="evidence" value="ECO:0007669"/>
    <property type="project" value="TreeGrafter"/>
</dbReference>
<evidence type="ECO:0000313" key="2">
    <source>
        <dbReference type="Proteomes" id="UP000187429"/>
    </source>
</evidence>
<proteinExistence type="predicted"/>
<dbReference type="GO" id="GO:0005634">
    <property type="term" value="C:nucleus"/>
    <property type="evidence" value="ECO:0007669"/>
    <property type="project" value="TreeGrafter"/>
</dbReference>
<dbReference type="GO" id="GO:0043161">
    <property type="term" value="P:proteasome-mediated ubiquitin-dependent protein catabolic process"/>
    <property type="evidence" value="ECO:0007669"/>
    <property type="project" value="TreeGrafter"/>
</dbReference>
<dbReference type="PANTHER" id="PTHR31531:SF2">
    <property type="entry name" value="E3 UBIQUITIN-PROTEIN LIGASE E3D"/>
    <property type="match status" value="1"/>
</dbReference>
<dbReference type="GO" id="GO:0000209">
    <property type="term" value="P:protein polyubiquitination"/>
    <property type="evidence" value="ECO:0007669"/>
    <property type="project" value="TreeGrafter"/>
</dbReference>
<evidence type="ECO:0000313" key="1">
    <source>
        <dbReference type="EMBL" id="OMJ28774.1"/>
    </source>
</evidence>
<organism evidence="1 2">
    <name type="scientific">Smittium culicis</name>
    <dbReference type="NCBI Taxonomy" id="133412"/>
    <lineage>
        <taxon>Eukaryota</taxon>
        <taxon>Fungi</taxon>
        <taxon>Fungi incertae sedis</taxon>
        <taxon>Zoopagomycota</taxon>
        <taxon>Kickxellomycotina</taxon>
        <taxon>Harpellomycetes</taxon>
        <taxon>Harpellales</taxon>
        <taxon>Legeriomycetaceae</taxon>
        <taxon>Smittium</taxon>
    </lineage>
</organism>
<sequence>MPAEYWQEMVEFWICHPEGDKLSVNVSQMDIFKNFKTLEKTSINLANEENQEHLNSNANTNFNSSFETKSASKTAVLKIASNYIVIDYSSFITESVTSRSNTDLIFCSNCDSSLGESKSNISSDTSRSKLEFGETGKIAKLWTQKLIFNLKSNSTDSSLHINTNVSENLGLVLIREILTRISAHAAYHYIIQEIETKRPVLLLWVVGWGINTYNNYSDPSLLYGSENGLKVLTHRLSSEDSKSQE</sequence>
<name>A0A1R1YPF6_9FUNG</name>
<dbReference type="EMBL" id="LSSM01000487">
    <property type="protein sequence ID" value="OMJ28774.1"/>
    <property type="molecule type" value="Genomic_DNA"/>
</dbReference>
<dbReference type="GO" id="GO:0031624">
    <property type="term" value="F:ubiquitin conjugating enzyme binding"/>
    <property type="evidence" value="ECO:0007669"/>
    <property type="project" value="TreeGrafter"/>
</dbReference>
<comment type="caution">
    <text evidence="1">The sequence shown here is derived from an EMBL/GenBank/DDBJ whole genome shotgun (WGS) entry which is preliminary data.</text>
</comment>
<gene>
    <name evidence="1" type="ORF">AYI69_g1747</name>
</gene>
<protein>
    <submittedName>
        <fullName evidence="1">Uncharacterized protein</fullName>
    </submittedName>
</protein>
<dbReference type="OrthoDB" id="66510at2759"/>
<dbReference type="GO" id="GO:0030332">
    <property type="term" value="F:cyclin binding"/>
    <property type="evidence" value="ECO:0007669"/>
    <property type="project" value="TreeGrafter"/>
</dbReference>
<reference evidence="2" key="1">
    <citation type="submission" date="2017-01" db="EMBL/GenBank/DDBJ databases">
        <authorList>
            <person name="Wang Y."/>
            <person name="White M."/>
            <person name="Kvist S."/>
            <person name="Moncalvo J.-M."/>
        </authorList>
    </citation>
    <scope>NUCLEOTIDE SEQUENCE [LARGE SCALE GENOMIC DNA]</scope>
    <source>
        <strain evidence="2">ID-206-W2</strain>
    </source>
</reference>
<dbReference type="GO" id="GO:0061630">
    <property type="term" value="F:ubiquitin protein ligase activity"/>
    <property type="evidence" value="ECO:0007669"/>
    <property type="project" value="TreeGrafter"/>
</dbReference>